<evidence type="ECO:0000313" key="1">
    <source>
        <dbReference type="EMBL" id="ODV78762.1"/>
    </source>
</evidence>
<dbReference type="SUPFAM" id="SSF81901">
    <property type="entry name" value="HCP-like"/>
    <property type="match status" value="1"/>
</dbReference>
<gene>
    <name evidence="1" type="ORF">CANTADRAFT_22721</name>
</gene>
<reference evidence="2" key="1">
    <citation type="submission" date="2016-05" db="EMBL/GenBank/DDBJ databases">
        <title>Comparative genomics of biotechnologically important yeasts.</title>
        <authorList>
            <consortium name="DOE Joint Genome Institute"/>
            <person name="Riley R."/>
            <person name="Haridas S."/>
            <person name="Wolfe K.H."/>
            <person name="Lopes M.R."/>
            <person name="Hittinger C.T."/>
            <person name="Goker M."/>
            <person name="Salamov A."/>
            <person name="Wisecaver J."/>
            <person name="Long T.M."/>
            <person name="Aerts A.L."/>
            <person name="Barry K."/>
            <person name="Choi C."/>
            <person name="Clum A."/>
            <person name="Coughlan A.Y."/>
            <person name="Deshpande S."/>
            <person name="Douglass A.P."/>
            <person name="Hanson S.J."/>
            <person name="Klenk H.-P."/>
            <person name="Labutti K."/>
            <person name="Lapidus A."/>
            <person name="Lindquist E."/>
            <person name="Lipzen A."/>
            <person name="Meier-Kolthoff J.P."/>
            <person name="Ohm R.A."/>
            <person name="Otillar R.P."/>
            <person name="Pangilinan J."/>
            <person name="Peng Y."/>
            <person name="Rokas A."/>
            <person name="Rosa C.A."/>
            <person name="Scheuner C."/>
            <person name="Sibirny A.A."/>
            <person name="Slot J.C."/>
            <person name="Stielow J.B."/>
            <person name="Sun H."/>
            <person name="Kurtzman C.P."/>
            <person name="Blackwell M."/>
            <person name="Grigoriev I.V."/>
            <person name="Jeffries T.W."/>
        </authorList>
    </citation>
    <scope>NUCLEOTIDE SEQUENCE [LARGE SCALE GENOMIC DNA]</scope>
    <source>
        <strain evidence="2">NRRL Y-17324</strain>
    </source>
</reference>
<dbReference type="STRING" id="984487.A0A1E4SH66"/>
<dbReference type="AlphaFoldDB" id="A0A1E4SH66"/>
<name>A0A1E4SH66_9ASCO</name>
<protein>
    <submittedName>
        <fullName evidence="1">HCP-like protein</fullName>
    </submittedName>
</protein>
<dbReference type="OrthoDB" id="1658288at2759"/>
<keyword evidence="2" id="KW-1185">Reference proteome</keyword>
<sequence length="378" mass="43240">MFSSTRPLQPRLAVRWASTAARPDLLSLLPKKRTFNKILFDNNSSLSYKKMMPILQTVYSNLATPENITLPKNVQPSDLMTFKNVLATIRKTTNTINNHLVALENELTEQAAELGDNDAIAILAFETVEKKLRGDPTVSKEDFQYANELIKKLTDLQHPLVFKMAGDLAFKRGYYNQAEPYWVQFTQLEPDTVAASQVYSNLGLYHFSYAQTPDLGLARTYFEKSIRVGELDEFTIKAHYYLGQLYVDTNPLSSRYHFEISASRGLKESFSSLGFLEMNVFQNYHTSIEWFKLGVESSNDIACMIGQFDCYLKMKDYKSAYAILTQIKDVQEKIAKVRRERRKVPKEIEESMAVTEGLLRVFFETRTGELAQLATMIA</sequence>
<dbReference type="RefSeq" id="XP_020063884.1">
    <property type="nucleotide sequence ID" value="XM_020206864.1"/>
</dbReference>
<dbReference type="Gene3D" id="1.25.40.10">
    <property type="entry name" value="Tetratricopeptide repeat domain"/>
    <property type="match status" value="1"/>
</dbReference>
<dbReference type="InterPro" id="IPR011990">
    <property type="entry name" value="TPR-like_helical_dom_sf"/>
</dbReference>
<evidence type="ECO:0000313" key="2">
    <source>
        <dbReference type="Proteomes" id="UP000094285"/>
    </source>
</evidence>
<dbReference type="Proteomes" id="UP000094285">
    <property type="component" value="Unassembled WGS sequence"/>
</dbReference>
<accession>A0A1E4SH66</accession>
<proteinExistence type="predicted"/>
<organism evidence="1 2">
    <name type="scientific">Suhomyces tanzawaensis NRRL Y-17324</name>
    <dbReference type="NCBI Taxonomy" id="984487"/>
    <lineage>
        <taxon>Eukaryota</taxon>
        <taxon>Fungi</taxon>
        <taxon>Dikarya</taxon>
        <taxon>Ascomycota</taxon>
        <taxon>Saccharomycotina</taxon>
        <taxon>Pichiomycetes</taxon>
        <taxon>Debaryomycetaceae</taxon>
        <taxon>Suhomyces</taxon>
    </lineage>
</organism>
<dbReference type="GeneID" id="30981001"/>
<dbReference type="EMBL" id="KV453913">
    <property type="protein sequence ID" value="ODV78762.1"/>
    <property type="molecule type" value="Genomic_DNA"/>
</dbReference>